<proteinExistence type="inferred from homology"/>
<dbReference type="GO" id="GO:0008194">
    <property type="term" value="F:UDP-glycosyltransferase activity"/>
    <property type="evidence" value="ECO:0007669"/>
    <property type="project" value="InterPro"/>
</dbReference>
<dbReference type="Gene3D" id="3.40.50.2000">
    <property type="entry name" value="Glycogen Phosphorylase B"/>
    <property type="match status" value="2"/>
</dbReference>
<dbReference type="Pfam" id="PF06722">
    <property type="entry name" value="EryCIII-like_C"/>
    <property type="match status" value="1"/>
</dbReference>
<evidence type="ECO:0000259" key="4">
    <source>
        <dbReference type="Pfam" id="PF06722"/>
    </source>
</evidence>
<keyword evidence="3" id="KW-0808">Transferase</keyword>
<keyword evidence="7" id="KW-1185">Reference proteome</keyword>
<evidence type="ECO:0000313" key="7">
    <source>
        <dbReference type="Proteomes" id="UP000462055"/>
    </source>
</evidence>
<keyword evidence="2" id="KW-0328">Glycosyltransferase</keyword>
<name>A0A6I4MD55_9ACTN</name>
<feature type="domain" description="Erythromycin biosynthesis protein CIII-like N-terminal" evidence="5">
    <location>
        <begin position="22"/>
        <end position="224"/>
    </location>
</feature>
<dbReference type="InterPro" id="IPR048284">
    <property type="entry name" value="EryCIII-like_N"/>
</dbReference>
<dbReference type="AlphaFoldDB" id="A0A6I4MD55"/>
<reference evidence="6" key="1">
    <citation type="submission" date="2019-12" db="EMBL/GenBank/DDBJ databases">
        <title>Actinomadura physcomitrii sp. nov., a novel actinomycete isolated from moss [Physcomitrium sphaericum (Ludw) Fuernr].</title>
        <authorList>
            <person name="Zhuang X."/>
        </authorList>
    </citation>
    <scope>NUCLEOTIDE SEQUENCE [LARGE SCALE GENOMIC DNA]</scope>
    <source>
        <strain evidence="6">LD22</strain>
    </source>
</reference>
<dbReference type="CDD" id="cd03784">
    <property type="entry name" value="GT1_Gtf-like"/>
    <property type="match status" value="1"/>
</dbReference>
<organism evidence="6 7">
    <name type="scientific">Actinomadura physcomitrii</name>
    <dbReference type="NCBI Taxonomy" id="2650748"/>
    <lineage>
        <taxon>Bacteria</taxon>
        <taxon>Bacillati</taxon>
        <taxon>Actinomycetota</taxon>
        <taxon>Actinomycetes</taxon>
        <taxon>Streptosporangiales</taxon>
        <taxon>Thermomonosporaceae</taxon>
        <taxon>Actinomadura</taxon>
    </lineage>
</organism>
<comment type="similarity">
    <text evidence="1">Belongs to the glycosyltransferase 28 family.</text>
</comment>
<feature type="domain" description="Erythromycin biosynthesis protein CIII-like C-terminal" evidence="4">
    <location>
        <begin position="239"/>
        <end position="382"/>
    </location>
</feature>
<comment type="caution">
    <text evidence="6">The sequence shown here is derived from an EMBL/GenBank/DDBJ whole genome shotgun (WGS) entry which is preliminary data.</text>
</comment>
<evidence type="ECO:0000313" key="6">
    <source>
        <dbReference type="EMBL" id="MWA03643.1"/>
    </source>
</evidence>
<dbReference type="GO" id="GO:0016758">
    <property type="term" value="F:hexosyltransferase activity"/>
    <property type="evidence" value="ECO:0007669"/>
    <property type="project" value="UniProtKB-ARBA"/>
</dbReference>
<dbReference type="Pfam" id="PF21036">
    <property type="entry name" value="EryCIII-like_N"/>
    <property type="match status" value="1"/>
</dbReference>
<dbReference type="PANTHER" id="PTHR48050:SF13">
    <property type="entry name" value="STEROL 3-BETA-GLUCOSYLTRANSFERASE UGT80A2"/>
    <property type="match status" value="1"/>
</dbReference>
<dbReference type="PANTHER" id="PTHR48050">
    <property type="entry name" value="STEROL 3-BETA-GLUCOSYLTRANSFERASE"/>
    <property type="match status" value="1"/>
</dbReference>
<evidence type="ECO:0000259" key="5">
    <source>
        <dbReference type="Pfam" id="PF21036"/>
    </source>
</evidence>
<dbReference type="SUPFAM" id="SSF53756">
    <property type="entry name" value="UDP-Glycosyltransferase/glycogen phosphorylase"/>
    <property type="match status" value="1"/>
</dbReference>
<evidence type="ECO:0000256" key="1">
    <source>
        <dbReference type="ARBA" id="ARBA00006962"/>
    </source>
</evidence>
<dbReference type="InterPro" id="IPR002213">
    <property type="entry name" value="UDP_glucos_trans"/>
</dbReference>
<evidence type="ECO:0000256" key="2">
    <source>
        <dbReference type="ARBA" id="ARBA00022676"/>
    </source>
</evidence>
<dbReference type="EMBL" id="WBMS02000021">
    <property type="protein sequence ID" value="MWA03643.1"/>
    <property type="molecule type" value="Genomic_DNA"/>
</dbReference>
<gene>
    <name evidence="6" type="ORF">F8568_025320</name>
</gene>
<dbReference type="GO" id="GO:0017000">
    <property type="term" value="P:antibiotic biosynthetic process"/>
    <property type="evidence" value="ECO:0007669"/>
    <property type="project" value="UniProtKB-ARBA"/>
</dbReference>
<protein>
    <submittedName>
        <fullName evidence="6">DUF1205 domain-containing protein</fullName>
    </submittedName>
</protein>
<dbReference type="Proteomes" id="UP000462055">
    <property type="component" value="Unassembled WGS sequence"/>
</dbReference>
<dbReference type="InterPro" id="IPR050426">
    <property type="entry name" value="Glycosyltransferase_28"/>
</dbReference>
<evidence type="ECO:0000256" key="3">
    <source>
        <dbReference type="ARBA" id="ARBA00022679"/>
    </source>
</evidence>
<dbReference type="InterPro" id="IPR010610">
    <property type="entry name" value="EryCIII-like_C"/>
</dbReference>
<sequence length="385" mass="40876">MRVLMLSTPVSTHFASMVPVAWALRAAGHELVVAGQPDIAGAVRDAGMNYAVFGPSFHPLDLLLPFLGGGARPLQILGPATAESLAGGTRPWVLHSRYLLPRYLEFARSWRPDLVLSEQFEFAGLVIGGALGVPVVQHRWGVDMLASAMRPAAEELLAGACERLGLARLPEPALILDPTLPELQLPELPPAQPIRPVPFNGTGSLPGWVHEPCPQSRRVCVSLGNQTLALNGVPLLRNIIAALGRLPDVQAVVTAEPEYREEIGTVPEHVLIVPPTPLSHFLHTCDAIVHHGGAGTTLTALATGLPQLVLPQVMDLAGERLVATGAAVSLRDPKEQDDPDIVADRLRAVLGEPHRAEAAAALRDAVRAMPSPAQLVPQLEKLAGS</sequence>
<accession>A0A6I4MD55</accession>